<accession>A0A830CH75</accession>
<dbReference type="Pfam" id="PF01657">
    <property type="entry name" value="Stress-antifung"/>
    <property type="match status" value="1"/>
</dbReference>
<evidence type="ECO:0000256" key="1">
    <source>
        <dbReference type="ARBA" id="ARBA00004613"/>
    </source>
</evidence>
<dbReference type="PANTHER" id="PTHR32411">
    <property type="entry name" value="CYSTEINE-RICH REPEAT SECRETORY PROTEIN 38-RELATED"/>
    <property type="match status" value="1"/>
</dbReference>
<evidence type="ECO:0000256" key="2">
    <source>
        <dbReference type="ARBA" id="ARBA00022525"/>
    </source>
</evidence>
<proteinExistence type="inferred from homology"/>
<dbReference type="InterPro" id="IPR038408">
    <property type="entry name" value="GNK2_sf"/>
</dbReference>
<evidence type="ECO:0000256" key="4">
    <source>
        <dbReference type="ARBA" id="ARBA00022737"/>
    </source>
</evidence>
<dbReference type="PROSITE" id="PS51473">
    <property type="entry name" value="GNK2"/>
    <property type="match status" value="1"/>
</dbReference>
<gene>
    <name evidence="7" type="ORF">PHJA_002149800</name>
</gene>
<dbReference type="EMBL" id="BMAC01000606">
    <property type="protein sequence ID" value="GFQ00058.1"/>
    <property type="molecule type" value="Genomic_DNA"/>
</dbReference>
<sequence>MAVANTYCPDSRGAIIWRDYCMLKYSDLDFLGQIDTKNGFNMESGDGVDFNFTIAVRSLMNGLYFIAMQRPMLFASETVRKVDGNKTLYGMVQCTRDLSPNDCRTCLESATDGLSDRKVGARFVYGSCNLRFEIYPFLNN</sequence>
<feature type="domain" description="Gnk2-homologous" evidence="6">
    <location>
        <begin position="34"/>
        <end position="137"/>
    </location>
</feature>
<reference evidence="7" key="1">
    <citation type="submission" date="2020-07" db="EMBL/GenBank/DDBJ databases">
        <title>Ethylene signaling mediates host invasion by parasitic plants.</title>
        <authorList>
            <person name="Yoshida S."/>
        </authorList>
    </citation>
    <scope>NUCLEOTIDE SEQUENCE</scope>
    <source>
        <strain evidence="7">Okayama</strain>
    </source>
</reference>
<dbReference type="AlphaFoldDB" id="A0A830CH75"/>
<dbReference type="OrthoDB" id="911609at2759"/>
<keyword evidence="4" id="KW-0677">Repeat</keyword>
<keyword evidence="8" id="KW-1185">Reference proteome</keyword>
<comment type="similarity">
    <text evidence="5">Belongs to the cysteine-rich repeat secretory protein family.</text>
</comment>
<evidence type="ECO:0000256" key="5">
    <source>
        <dbReference type="ARBA" id="ARBA00038515"/>
    </source>
</evidence>
<dbReference type="Proteomes" id="UP000653305">
    <property type="component" value="Unassembled WGS sequence"/>
</dbReference>
<evidence type="ECO:0000313" key="8">
    <source>
        <dbReference type="Proteomes" id="UP000653305"/>
    </source>
</evidence>
<comment type="subcellular location">
    <subcellularLocation>
        <location evidence="1">Secreted</location>
    </subcellularLocation>
</comment>
<keyword evidence="3" id="KW-0732">Signal</keyword>
<dbReference type="CDD" id="cd23509">
    <property type="entry name" value="Gnk2-like"/>
    <property type="match status" value="1"/>
</dbReference>
<dbReference type="InterPro" id="IPR050581">
    <property type="entry name" value="CRR_secretory_protein"/>
</dbReference>
<dbReference type="Gene3D" id="3.30.430.20">
    <property type="entry name" value="Gnk2 domain, C-X8-C-X2-C motif"/>
    <property type="match status" value="1"/>
</dbReference>
<dbReference type="GO" id="GO:0005576">
    <property type="term" value="C:extracellular region"/>
    <property type="evidence" value="ECO:0007669"/>
    <property type="project" value="UniProtKB-SubCell"/>
</dbReference>
<protein>
    <submittedName>
        <fullName evidence="7">Cysteine-rich repeat secretory protein 38</fullName>
    </submittedName>
</protein>
<dbReference type="PANTHER" id="PTHR32411:SF43">
    <property type="entry name" value="CYSTEINE-RICH REPEAT SECRETORY PROTEIN 38"/>
    <property type="match status" value="1"/>
</dbReference>
<keyword evidence="2" id="KW-0964">Secreted</keyword>
<organism evidence="7 8">
    <name type="scientific">Phtheirospermum japonicum</name>
    <dbReference type="NCBI Taxonomy" id="374723"/>
    <lineage>
        <taxon>Eukaryota</taxon>
        <taxon>Viridiplantae</taxon>
        <taxon>Streptophyta</taxon>
        <taxon>Embryophyta</taxon>
        <taxon>Tracheophyta</taxon>
        <taxon>Spermatophyta</taxon>
        <taxon>Magnoliopsida</taxon>
        <taxon>eudicotyledons</taxon>
        <taxon>Gunneridae</taxon>
        <taxon>Pentapetalae</taxon>
        <taxon>asterids</taxon>
        <taxon>lamiids</taxon>
        <taxon>Lamiales</taxon>
        <taxon>Orobanchaceae</taxon>
        <taxon>Orobanchaceae incertae sedis</taxon>
        <taxon>Phtheirospermum</taxon>
    </lineage>
</organism>
<evidence type="ECO:0000256" key="3">
    <source>
        <dbReference type="ARBA" id="ARBA00022729"/>
    </source>
</evidence>
<evidence type="ECO:0000313" key="7">
    <source>
        <dbReference type="EMBL" id="GFQ00058.1"/>
    </source>
</evidence>
<dbReference type="InterPro" id="IPR002902">
    <property type="entry name" value="GNK2"/>
</dbReference>
<comment type="caution">
    <text evidence="7">The sequence shown here is derived from an EMBL/GenBank/DDBJ whole genome shotgun (WGS) entry which is preliminary data.</text>
</comment>
<name>A0A830CH75_9LAMI</name>
<evidence type="ECO:0000259" key="6">
    <source>
        <dbReference type="PROSITE" id="PS51473"/>
    </source>
</evidence>